<dbReference type="InterPro" id="IPR046655">
    <property type="entry name" value="DUF6673"/>
</dbReference>
<organism evidence="3">
    <name type="scientific">Siphoviridae sp. ctC6C6</name>
    <dbReference type="NCBI Taxonomy" id="2825376"/>
    <lineage>
        <taxon>Viruses</taxon>
        <taxon>Duplodnaviria</taxon>
        <taxon>Heunggongvirae</taxon>
        <taxon>Uroviricota</taxon>
        <taxon>Caudoviricetes</taxon>
    </lineage>
</organism>
<proteinExistence type="predicted"/>
<sequence length="119" mass="13331">MQINGVELEYNYSEEKTNRATMEVVLYMAEKGNESVGKPLPDSIGILSAGIKHCFDLIFGEGTGERVCGKENDLLVCVNAYSELIEEKQRQEEIMLESARKLQELLGGTEEENEKAEEV</sequence>
<feature type="domain" description="DUF6673" evidence="2">
    <location>
        <begin position="1"/>
        <end position="102"/>
    </location>
</feature>
<evidence type="ECO:0000259" key="2">
    <source>
        <dbReference type="Pfam" id="PF20378"/>
    </source>
</evidence>
<protein>
    <submittedName>
        <fullName evidence="3">Tail assembly chaperone</fullName>
    </submittedName>
</protein>
<evidence type="ECO:0000256" key="1">
    <source>
        <dbReference type="SAM" id="Coils"/>
    </source>
</evidence>
<dbReference type="EMBL" id="BK016003">
    <property type="protein sequence ID" value="DAF89149.1"/>
    <property type="molecule type" value="Genomic_DNA"/>
</dbReference>
<keyword evidence="1" id="KW-0175">Coiled coil</keyword>
<reference evidence="3" key="1">
    <citation type="journal article" date="2021" name="Proc. Natl. Acad. Sci. U.S.A.">
        <title>A Catalog of Tens of Thousands of Viruses from Human Metagenomes Reveals Hidden Associations with Chronic Diseases.</title>
        <authorList>
            <person name="Tisza M.J."/>
            <person name="Buck C.B."/>
        </authorList>
    </citation>
    <scope>NUCLEOTIDE SEQUENCE</scope>
    <source>
        <strain evidence="3">CtC6C6</strain>
    </source>
</reference>
<feature type="coiled-coil region" evidence="1">
    <location>
        <begin position="85"/>
        <end position="119"/>
    </location>
</feature>
<dbReference type="Pfam" id="PF20378">
    <property type="entry name" value="DUF6673"/>
    <property type="match status" value="1"/>
</dbReference>
<evidence type="ECO:0000313" key="3">
    <source>
        <dbReference type="EMBL" id="DAF89149.1"/>
    </source>
</evidence>
<name>A0A8S5U3Z7_9CAUD</name>
<accession>A0A8S5U3Z7</accession>